<dbReference type="OrthoDB" id="675330at2"/>
<keyword evidence="2" id="KW-1185">Reference proteome</keyword>
<evidence type="ECO:0008006" key="3">
    <source>
        <dbReference type="Google" id="ProtNLM"/>
    </source>
</evidence>
<organism evidence="1 2">
    <name type="scientific">Lutibacter oricola</name>
    <dbReference type="NCBI Taxonomy" id="762486"/>
    <lineage>
        <taxon>Bacteria</taxon>
        <taxon>Pseudomonadati</taxon>
        <taxon>Bacteroidota</taxon>
        <taxon>Flavobacteriia</taxon>
        <taxon>Flavobacteriales</taxon>
        <taxon>Flavobacteriaceae</taxon>
        <taxon>Lutibacter</taxon>
    </lineage>
</organism>
<dbReference type="EMBL" id="FNNJ01000002">
    <property type="protein sequence ID" value="SDW80000.1"/>
    <property type="molecule type" value="Genomic_DNA"/>
</dbReference>
<gene>
    <name evidence="1" type="ORF">SAMN05444411_102201</name>
</gene>
<sequence>MKKALLILIVFITSISVTTAQKMSRERIKLLKTSYITDAIDLTSNEAEKFWPVYNKYNTKIQTIKYNLENGSLKGVRGAGNNGIDDLSEAEASKIIEARLSKEIEISKQKTEMIKELRKIISAKKILKLHKAERDFNRRLLREFGKRKRMNGK</sequence>
<proteinExistence type="predicted"/>
<evidence type="ECO:0000313" key="2">
    <source>
        <dbReference type="Proteomes" id="UP000199595"/>
    </source>
</evidence>
<name>A0A1H2WHC3_9FLAO</name>
<dbReference type="STRING" id="762486.SAMN05444411_102201"/>
<reference evidence="1 2" key="1">
    <citation type="submission" date="2016-10" db="EMBL/GenBank/DDBJ databases">
        <authorList>
            <person name="de Groot N.N."/>
        </authorList>
    </citation>
    <scope>NUCLEOTIDE SEQUENCE [LARGE SCALE GENOMIC DNA]</scope>
    <source>
        <strain evidence="1 2">DSM 24956</strain>
    </source>
</reference>
<protein>
    <recommendedName>
        <fullName evidence="3">LTXXQ motif family protein</fullName>
    </recommendedName>
</protein>
<dbReference type="AlphaFoldDB" id="A0A1H2WHC3"/>
<accession>A0A1H2WHC3</accession>
<evidence type="ECO:0000313" key="1">
    <source>
        <dbReference type="EMBL" id="SDW80000.1"/>
    </source>
</evidence>
<dbReference type="RefSeq" id="WP_090120957.1">
    <property type="nucleotide sequence ID" value="NZ_FNNJ01000002.1"/>
</dbReference>
<dbReference type="Proteomes" id="UP000199595">
    <property type="component" value="Unassembled WGS sequence"/>
</dbReference>